<sequence length="118" mass="13193">MTRLHAFATQLGLETRIVLTPIEDPVSTIADRIQMPALSKQKQRPAKQALTESTSPYTIKNLDAAIAHLEQAIRFDCTAPVFGQCYWHARVRQACCTHGITPVQLRRLKRLLAILTAS</sequence>
<reference evidence="1 2" key="1">
    <citation type="journal article" date="2012" name="J. Bacteriol.">
        <title>Draft Genome Sequence of the Soil Bacterium Burkholderia terrae Strain BS001, Which Interacts with Fungal Surface Structures.</title>
        <authorList>
            <person name="Nazir R."/>
            <person name="Hansen M.A."/>
            <person name="Sorensen S."/>
            <person name="van Elsas J.D."/>
        </authorList>
    </citation>
    <scope>NUCLEOTIDE SEQUENCE [LARGE SCALE GENOMIC DNA]</scope>
    <source>
        <strain evidence="1 2">BS001</strain>
    </source>
</reference>
<proteinExistence type="predicted"/>
<accession>A0ABN0FIK8</accession>
<protein>
    <submittedName>
        <fullName evidence="1">Uncharacterized protein</fullName>
    </submittedName>
</protein>
<evidence type="ECO:0000313" key="1">
    <source>
        <dbReference type="EMBL" id="EIM98554.1"/>
    </source>
</evidence>
<dbReference type="Proteomes" id="UP000004980">
    <property type="component" value="Unassembled WGS sequence"/>
</dbReference>
<name>A0ABN0FIK8_9BURK</name>
<dbReference type="RefSeq" id="WP_007585353.1">
    <property type="nucleotide sequence ID" value="NZ_AKAU01000120.1"/>
</dbReference>
<dbReference type="EMBL" id="AKAU01000120">
    <property type="protein sequence ID" value="EIM98554.1"/>
    <property type="molecule type" value="Genomic_DNA"/>
</dbReference>
<gene>
    <name evidence="1" type="ORF">WQE_23538</name>
</gene>
<keyword evidence="2" id="KW-1185">Reference proteome</keyword>
<comment type="caution">
    <text evidence="1">The sequence shown here is derived from an EMBL/GenBank/DDBJ whole genome shotgun (WGS) entry which is preliminary data.</text>
</comment>
<evidence type="ECO:0000313" key="2">
    <source>
        <dbReference type="Proteomes" id="UP000004980"/>
    </source>
</evidence>
<organism evidence="1 2">
    <name type="scientific">Paraburkholderia hospita</name>
    <dbReference type="NCBI Taxonomy" id="169430"/>
    <lineage>
        <taxon>Bacteria</taxon>
        <taxon>Pseudomonadati</taxon>
        <taxon>Pseudomonadota</taxon>
        <taxon>Betaproteobacteria</taxon>
        <taxon>Burkholderiales</taxon>
        <taxon>Burkholderiaceae</taxon>
        <taxon>Paraburkholderia</taxon>
    </lineage>
</organism>